<evidence type="ECO:0000313" key="1">
    <source>
        <dbReference type="EMBL" id="SVD94075.1"/>
    </source>
</evidence>
<reference evidence="1" key="1">
    <citation type="submission" date="2018-05" db="EMBL/GenBank/DDBJ databases">
        <authorList>
            <person name="Lanie J.A."/>
            <person name="Ng W.-L."/>
            <person name="Kazmierczak K.M."/>
            <person name="Andrzejewski T.M."/>
            <person name="Davidsen T.M."/>
            <person name="Wayne K.J."/>
            <person name="Tettelin H."/>
            <person name="Glass J.I."/>
            <person name="Rusch D."/>
            <person name="Podicherti R."/>
            <person name="Tsui H.-C.T."/>
            <person name="Winkler M.E."/>
        </authorList>
    </citation>
    <scope>NUCLEOTIDE SEQUENCE</scope>
</reference>
<protein>
    <submittedName>
        <fullName evidence="1">Uncharacterized protein</fullName>
    </submittedName>
</protein>
<feature type="non-terminal residue" evidence="1">
    <location>
        <position position="41"/>
    </location>
</feature>
<organism evidence="1">
    <name type="scientific">marine metagenome</name>
    <dbReference type="NCBI Taxonomy" id="408172"/>
    <lineage>
        <taxon>unclassified sequences</taxon>
        <taxon>metagenomes</taxon>
        <taxon>ecological metagenomes</taxon>
    </lineage>
</organism>
<accession>A0A382ZG54</accession>
<feature type="non-terminal residue" evidence="1">
    <location>
        <position position="1"/>
    </location>
</feature>
<dbReference type="AlphaFoldDB" id="A0A382ZG54"/>
<proteinExistence type="predicted"/>
<sequence length="41" mass="4613">VAPELTTVEMEDIKLREVTMTSSSNNSTDYNALNMTISRYS</sequence>
<gene>
    <name evidence="1" type="ORF">METZ01_LOCUS446929</name>
</gene>
<dbReference type="EMBL" id="UINC01183352">
    <property type="protein sequence ID" value="SVD94075.1"/>
    <property type="molecule type" value="Genomic_DNA"/>
</dbReference>
<name>A0A382ZG54_9ZZZZ</name>